<dbReference type="InterPro" id="IPR007853">
    <property type="entry name" value="Znf_DNL-typ"/>
</dbReference>
<organism evidence="7 8">
    <name type="scientific">Cyclostephanos tholiformis</name>
    <dbReference type="NCBI Taxonomy" id="382380"/>
    <lineage>
        <taxon>Eukaryota</taxon>
        <taxon>Sar</taxon>
        <taxon>Stramenopiles</taxon>
        <taxon>Ochrophyta</taxon>
        <taxon>Bacillariophyta</taxon>
        <taxon>Coscinodiscophyceae</taxon>
        <taxon>Thalassiosirophycidae</taxon>
        <taxon>Stephanodiscales</taxon>
        <taxon>Stephanodiscaceae</taxon>
        <taxon>Cyclostephanos</taxon>
    </lineage>
</organism>
<evidence type="ECO:0000256" key="3">
    <source>
        <dbReference type="ARBA" id="ARBA00022833"/>
    </source>
</evidence>
<sequence>MATFISSIKRKLASILPPFSSGGGNVNDDHRSLDGHDDKDDSPSLHRPNKRQRRNTPCLLSESTTCPPIKTSSAFVVPIPARRGMHPPIEYYDRRHNHRHRRHRRREVSSCSASSADDTSGEDAEHEDGGDDAAAISSSGWEGGGLVALPPIGGSSYWDRTAGDEGDPRRVGDVVIDDEDDDIIVICPDDDGKGGGGGARREGGRGRGVIVTDRGVGLVSSKFRLQYTCKVCDARNAISITRAAYRNGVVIAVCRGCDSKHLIADNFGWNKHAGGFDYDNGVTDIETYMANRARGGSRTTNGGIVDGNDDDDDDAMMNDLVKRVSRDVFDLEGILYNDQGGTSGVSFANDDAEGVNKMDRTEDTSWS</sequence>
<evidence type="ECO:0000256" key="4">
    <source>
        <dbReference type="PROSITE-ProRule" id="PRU00834"/>
    </source>
</evidence>
<evidence type="ECO:0000256" key="5">
    <source>
        <dbReference type="SAM" id="MobiDB-lite"/>
    </source>
</evidence>
<dbReference type="PANTHER" id="PTHR20922">
    <property type="entry name" value="DNL-TYPE ZINC FINGER PROTEIN"/>
    <property type="match status" value="1"/>
</dbReference>
<evidence type="ECO:0000259" key="6">
    <source>
        <dbReference type="PROSITE" id="PS51501"/>
    </source>
</evidence>
<feature type="domain" description="DNL-type" evidence="6">
    <location>
        <begin position="218"/>
        <end position="323"/>
    </location>
</feature>
<evidence type="ECO:0000313" key="7">
    <source>
        <dbReference type="EMBL" id="KAL3817544.1"/>
    </source>
</evidence>
<feature type="region of interest" description="Disordered" evidence="5">
    <location>
        <begin position="346"/>
        <end position="367"/>
    </location>
</feature>
<evidence type="ECO:0000313" key="8">
    <source>
        <dbReference type="Proteomes" id="UP001530377"/>
    </source>
</evidence>
<accession>A0ABD3RZ69</accession>
<dbReference type="PROSITE" id="PS51501">
    <property type="entry name" value="ZF_DNL"/>
    <property type="match status" value="1"/>
</dbReference>
<reference evidence="7 8" key="1">
    <citation type="submission" date="2024-10" db="EMBL/GenBank/DDBJ databases">
        <title>Updated reference genomes for cyclostephanoid diatoms.</title>
        <authorList>
            <person name="Roberts W.R."/>
            <person name="Alverson A.J."/>
        </authorList>
    </citation>
    <scope>NUCLEOTIDE SEQUENCE [LARGE SCALE GENOMIC DNA]</scope>
    <source>
        <strain evidence="7 8">AJA228-03</strain>
    </source>
</reference>
<evidence type="ECO:0000256" key="1">
    <source>
        <dbReference type="ARBA" id="ARBA00022723"/>
    </source>
</evidence>
<gene>
    <name evidence="7" type="ORF">ACHAXA_003717</name>
</gene>
<comment type="caution">
    <text evidence="7">The sequence shown here is derived from an EMBL/GenBank/DDBJ whole genome shotgun (WGS) entry which is preliminary data.</text>
</comment>
<dbReference type="InterPro" id="IPR024158">
    <property type="entry name" value="Mt_import_TIM15"/>
</dbReference>
<proteinExistence type="predicted"/>
<feature type="region of interest" description="Disordered" evidence="5">
    <location>
        <begin position="15"/>
        <end position="65"/>
    </location>
</feature>
<dbReference type="GO" id="GO:0008270">
    <property type="term" value="F:zinc ion binding"/>
    <property type="evidence" value="ECO:0007669"/>
    <property type="project" value="UniProtKB-KW"/>
</dbReference>
<feature type="compositionally biased region" description="Acidic residues" evidence="5">
    <location>
        <begin position="119"/>
        <end position="131"/>
    </location>
</feature>
<dbReference type="PANTHER" id="PTHR20922:SF13">
    <property type="entry name" value="DNL-TYPE ZINC FINGER PROTEIN"/>
    <property type="match status" value="1"/>
</dbReference>
<dbReference type="Proteomes" id="UP001530377">
    <property type="component" value="Unassembled WGS sequence"/>
</dbReference>
<feature type="compositionally biased region" description="Low complexity" evidence="5">
    <location>
        <begin position="109"/>
        <end position="118"/>
    </location>
</feature>
<keyword evidence="1" id="KW-0479">Metal-binding</keyword>
<feature type="compositionally biased region" description="Basic and acidic residues" evidence="5">
    <location>
        <begin position="354"/>
        <end position="367"/>
    </location>
</feature>
<keyword evidence="8" id="KW-1185">Reference proteome</keyword>
<keyword evidence="3" id="KW-0862">Zinc</keyword>
<name>A0ABD3RZ69_9STRA</name>
<feature type="compositionally biased region" description="Basic and acidic residues" evidence="5">
    <location>
        <begin position="27"/>
        <end position="44"/>
    </location>
</feature>
<feature type="compositionally biased region" description="Basic residues" evidence="5">
    <location>
        <begin position="95"/>
        <end position="106"/>
    </location>
</feature>
<dbReference type="AlphaFoldDB" id="A0ABD3RZ69"/>
<dbReference type="Pfam" id="PF05180">
    <property type="entry name" value="zf-DNL"/>
    <property type="match status" value="1"/>
</dbReference>
<feature type="region of interest" description="Disordered" evidence="5">
    <location>
        <begin position="187"/>
        <end position="206"/>
    </location>
</feature>
<dbReference type="EMBL" id="JALLPB020000101">
    <property type="protein sequence ID" value="KAL3817544.1"/>
    <property type="molecule type" value="Genomic_DNA"/>
</dbReference>
<feature type="region of interest" description="Disordered" evidence="5">
    <location>
        <begin position="77"/>
        <end position="142"/>
    </location>
</feature>
<protein>
    <recommendedName>
        <fullName evidence="6">DNL-type domain-containing protein</fullName>
    </recommendedName>
</protein>
<keyword evidence="2 4" id="KW-0863">Zinc-finger</keyword>
<evidence type="ECO:0000256" key="2">
    <source>
        <dbReference type="ARBA" id="ARBA00022771"/>
    </source>
</evidence>